<accession>A0A1Y1VX15</accession>
<dbReference type="EMBL" id="MCFD01000020">
    <property type="protein sequence ID" value="ORX65848.1"/>
    <property type="molecule type" value="Genomic_DNA"/>
</dbReference>
<gene>
    <name evidence="2" type="ORF">DL89DRAFT_270569</name>
</gene>
<dbReference type="SUPFAM" id="SSF103107">
    <property type="entry name" value="Hypothetical protein c14orf129, hspc210"/>
    <property type="match status" value="1"/>
</dbReference>
<dbReference type="Pfam" id="PF05303">
    <property type="entry name" value="GSKIP_dom"/>
    <property type="match status" value="1"/>
</dbReference>
<evidence type="ECO:0000259" key="1">
    <source>
        <dbReference type="Pfam" id="PF05303"/>
    </source>
</evidence>
<evidence type="ECO:0000313" key="3">
    <source>
        <dbReference type="Proteomes" id="UP000193922"/>
    </source>
</evidence>
<reference evidence="2 3" key="1">
    <citation type="submission" date="2016-07" db="EMBL/GenBank/DDBJ databases">
        <title>Pervasive Adenine N6-methylation of Active Genes in Fungi.</title>
        <authorList>
            <consortium name="DOE Joint Genome Institute"/>
            <person name="Mondo S.J."/>
            <person name="Dannebaum R.O."/>
            <person name="Kuo R.C."/>
            <person name="Labutti K."/>
            <person name="Haridas S."/>
            <person name="Kuo A."/>
            <person name="Salamov A."/>
            <person name="Ahrendt S.R."/>
            <person name="Lipzen A."/>
            <person name="Sullivan W."/>
            <person name="Andreopoulos W.B."/>
            <person name="Clum A."/>
            <person name="Lindquist E."/>
            <person name="Daum C."/>
            <person name="Ramamoorthy G.K."/>
            <person name="Gryganskyi A."/>
            <person name="Culley D."/>
            <person name="Magnuson J.K."/>
            <person name="James T.Y."/>
            <person name="O'Malley M.A."/>
            <person name="Stajich J.E."/>
            <person name="Spatafora J.W."/>
            <person name="Visel A."/>
            <person name="Grigoriev I.V."/>
        </authorList>
    </citation>
    <scope>NUCLEOTIDE SEQUENCE [LARGE SCALE GENOMIC DNA]</scope>
    <source>
        <strain evidence="2 3">ATCC 12442</strain>
    </source>
</reference>
<sequence>MLNTTGPDSLRDEFLSELRDHQYGLANFSPPNHLQSTLTLIEGHQISVTLDTRGYTVAKASGSDMAGWTGKTFETLTSLLSAVSPRFNSSMHQELFSKLQALADSSDLGQEQIR</sequence>
<evidence type="ECO:0000313" key="2">
    <source>
        <dbReference type="EMBL" id="ORX65848.1"/>
    </source>
</evidence>
<name>A0A1Y1VX15_9FUNG</name>
<dbReference type="InterPro" id="IPR023231">
    <property type="entry name" value="GSKIP_dom_sf"/>
</dbReference>
<protein>
    <recommendedName>
        <fullName evidence="1">GSKIP domain-containing protein</fullName>
    </recommendedName>
</protein>
<dbReference type="OrthoDB" id="5804279at2759"/>
<dbReference type="Proteomes" id="UP000193922">
    <property type="component" value="Unassembled WGS sequence"/>
</dbReference>
<dbReference type="GeneID" id="63805415"/>
<keyword evidence="3" id="KW-1185">Reference proteome</keyword>
<feature type="domain" description="GSKIP" evidence="1">
    <location>
        <begin position="39"/>
        <end position="102"/>
    </location>
</feature>
<dbReference type="RefSeq" id="XP_040739931.1">
    <property type="nucleotide sequence ID" value="XM_040888767.1"/>
</dbReference>
<proteinExistence type="predicted"/>
<dbReference type="InterPro" id="IPR007967">
    <property type="entry name" value="GSKIP_dom"/>
</dbReference>
<organism evidence="2 3">
    <name type="scientific">Linderina pennispora</name>
    <dbReference type="NCBI Taxonomy" id="61395"/>
    <lineage>
        <taxon>Eukaryota</taxon>
        <taxon>Fungi</taxon>
        <taxon>Fungi incertae sedis</taxon>
        <taxon>Zoopagomycota</taxon>
        <taxon>Kickxellomycotina</taxon>
        <taxon>Kickxellomycetes</taxon>
        <taxon>Kickxellales</taxon>
        <taxon>Kickxellaceae</taxon>
        <taxon>Linderina</taxon>
    </lineage>
</organism>
<dbReference type="Gene3D" id="3.30.2280.10">
    <property type="entry name" value="Hypothetical protein (hspc210)"/>
    <property type="match status" value="1"/>
</dbReference>
<dbReference type="AlphaFoldDB" id="A0A1Y1VX15"/>
<comment type="caution">
    <text evidence="2">The sequence shown here is derived from an EMBL/GenBank/DDBJ whole genome shotgun (WGS) entry which is preliminary data.</text>
</comment>